<protein>
    <submittedName>
        <fullName evidence="1">Uncharacterized protein</fullName>
    </submittedName>
</protein>
<comment type="caution">
    <text evidence="1">The sequence shown here is derived from an EMBL/GenBank/DDBJ whole genome shotgun (WGS) entry which is preliminary data.</text>
</comment>
<name>M7MRZ9_9MICC</name>
<accession>M7MRZ9</accession>
<dbReference type="AlphaFoldDB" id="M7MRZ9"/>
<dbReference type="Proteomes" id="UP000012015">
    <property type="component" value="Unassembled WGS sequence"/>
</dbReference>
<reference evidence="1 2" key="1">
    <citation type="journal article" date="2013" name="Genome Announc.">
        <title>Draft Genome Sequence of Arthrobacter gangotriensis Strain Lz1yT, Isolated from a Penguin Rookery Soil Sample Collected in Antarctica, near the Indian Station Dakshin Gangotri.</title>
        <authorList>
            <person name="Shivaji S."/>
            <person name="Ara S."/>
            <person name="Bandi S."/>
            <person name="Singh A."/>
            <person name="Kumar Pinnaka A."/>
        </authorList>
    </citation>
    <scope>NUCLEOTIDE SEQUENCE [LARGE SCALE GENOMIC DNA]</scope>
    <source>
        <strain evidence="1 2">Lz1y</strain>
    </source>
</reference>
<dbReference type="EMBL" id="AOCK01000008">
    <property type="protein sequence ID" value="EMQ97771.1"/>
    <property type="molecule type" value="Genomic_DNA"/>
</dbReference>
<evidence type="ECO:0000313" key="2">
    <source>
        <dbReference type="Proteomes" id="UP000012015"/>
    </source>
</evidence>
<keyword evidence="2" id="KW-1185">Reference proteome</keyword>
<sequence>MPFLVAAIAAPTEVLPSPCRVCPVCGRRWVQMAGSAFSEPRTVMRDDPWEGPGSVRYSTSASTGLGISSEAAKAATVMSSPTTTTVT</sequence>
<proteinExistence type="predicted"/>
<organism evidence="1 2">
    <name type="scientific">Paeniglutamicibacter gangotriensis Lz1y</name>
    <dbReference type="NCBI Taxonomy" id="1276920"/>
    <lineage>
        <taxon>Bacteria</taxon>
        <taxon>Bacillati</taxon>
        <taxon>Actinomycetota</taxon>
        <taxon>Actinomycetes</taxon>
        <taxon>Micrococcales</taxon>
        <taxon>Micrococcaceae</taxon>
        <taxon>Paeniglutamicibacter</taxon>
    </lineage>
</organism>
<gene>
    <name evidence="1" type="ORF">ADIAG_02712</name>
</gene>
<dbReference type="STRING" id="1276920.ADIAG_02712"/>
<evidence type="ECO:0000313" key="1">
    <source>
        <dbReference type="EMBL" id="EMQ97771.1"/>
    </source>
</evidence>